<reference evidence="2" key="1">
    <citation type="submission" date="2022-01" db="EMBL/GenBank/DDBJ databases">
        <title>Genome Sequence Resource for Two Populations of Ditylenchus destructor, the Migratory Endoparasitic Phytonematode.</title>
        <authorList>
            <person name="Zhang H."/>
            <person name="Lin R."/>
            <person name="Xie B."/>
        </authorList>
    </citation>
    <scope>NUCLEOTIDE SEQUENCE</scope>
    <source>
        <strain evidence="2">BazhouSP</strain>
    </source>
</reference>
<comment type="caution">
    <text evidence="2">The sequence shown here is derived from an EMBL/GenBank/DDBJ whole genome shotgun (WGS) entry which is preliminary data.</text>
</comment>
<feature type="compositionally biased region" description="Basic residues" evidence="1">
    <location>
        <begin position="94"/>
        <end position="103"/>
    </location>
</feature>
<protein>
    <submittedName>
        <fullName evidence="2">Uncharacterized protein</fullName>
    </submittedName>
</protein>
<organism evidence="2 3">
    <name type="scientific">Ditylenchus destructor</name>
    <dbReference type="NCBI Taxonomy" id="166010"/>
    <lineage>
        <taxon>Eukaryota</taxon>
        <taxon>Metazoa</taxon>
        <taxon>Ecdysozoa</taxon>
        <taxon>Nematoda</taxon>
        <taxon>Chromadorea</taxon>
        <taxon>Rhabditida</taxon>
        <taxon>Tylenchina</taxon>
        <taxon>Tylenchomorpha</taxon>
        <taxon>Sphaerularioidea</taxon>
        <taxon>Anguinidae</taxon>
        <taxon>Anguininae</taxon>
        <taxon>Ditylenchus</taxon>
    </lineage>
</organism>
<feature type="region of interest" description="Disordered" evidence="1">
    <location>
        <begin position="73"/>
        <end position="120"/>
    </location>
</feature>
<dbReference type="AlphaFoldDB" id="A0AAD4QWQ9"/>
<keyword evidence="3" id="KW-1185">Reference proteome</keyword>
<evidence type="ECO:0000313" key="2">
    <source>
        <dbReference type="EMBL" id="KAI1694257.1"/>
    </source>
</evidence>
<name>A0AAD4QWQ9_9BILA</name>
<dbReference type="Proteomes" id="UP001201812">
    <property type="component" value="Unassembled WGS sequence"/>
</dbReference>
<dbReference type="EMBL" id="JAKKPZ010000531">
    <property type="protein sequence ID" value="KAI1694257.1"/>
    <property type="molecule type" value="Genomic_DNA"/>
</dbReference>
<gene>
    <name evidence="2" type="ORF">DdX_20203</name>
</gene>
<evidence type="ECO:0000256" key="1">
    <source>
        <dbReference type="SAM" id="MobiDB-lite"/>
    </source>
</evidence>
<sequence>MGGAGLKIHLRLVDEVGARVPQVRHREERETRDPGGVALPVRPVQVVRQLFGRQRVLLHVVEAAAVQGPLARRPRPCRAIPGPAASRGCCPASRSRRRRRSRRWGFMTWTQRSSRLAQSR</sequence>
<accession>A0AAD4QWQ9</accession>
<evidence type="ECO:0000313" key="3">
    <source>
        <dbReference type="Proteomes" id="UP001201812"/>
    </source>
</evidence>
<proteinExistence type="predicted"/>
<feature type="compositionally biased region" description="Polar residues" evidence="1">
    <location>
        <begin position="108"/>
        <end position="120"/>
    </location>
</feature>